<name>A0ACC1DDW7_9NEOP</name>
<reference evidence="1 2" key="1">
    <citation type="journal article" date="2021" name="Front. Genet.">
        <title>Chromosome-Level Genome Assembly Reveals Significant Gene Expansion in the Toll and IMD Signaling Pathways of Dendrolimus kikuchii.</title>
        <authorList>
            <person name="Zhou J."/>
            <person name="Wu P."/>
            <person name="Xiong Z."/>
            <person name="Liu N."/>
            <person name="Zhao N."/>
            <person name="Ji M."/>
            <person name="Qiu Y."/>
            <person name="Yang B."/>
        </authorList>
    </citation>
    <scope>NUCLEOTIDE SEQUENCE [LARGE SCALE GENOMIC DNA]</scope>
    <source>
        <strain evidence="1">Ann1</strain>
    </source>
</reference>
<sequence length="242" mass="26903">MSSVNGSISYNKALEYWAEIPATLDGVLGGFGFISQIDIDGSKLFLKSILSSKVSPGNQLAIDCGAGIGRITKDLLIPHFDLVDAVEPDEKFINTIKSFVGDNSTKIGMLYNLSLQEFAPVKKYDVIWNQWVLGYLKNEDLVSYLIRCRNALNTNGVIVIKENVTSSGISETDDVDSSVTRSLKQYLRIFKESGLKRVKQCKQTNFPNGIYPVYMFALIPNSNDKENSKTIRPGSYKHIVDT</sequence>
<organism evidence="1 2">
    <name type="scientific">Dendrolimus kikuchii</name>
    <dbReference type="NCBI Taxonomy" id="765133"/>
    <lineage>
        <taxon>Eukaryota</taxon>
        <taxon>Metazoa</taxon>
        <taxon>Ecdysozoa</taxon>
        <taxon>Arthropoda</taxon>
        <taxon>Hexapoda</taxon>
        <taxon>Insecta</taxon>
        <taxon>Pterygota</taxon>
        <taxon>Neoptera</taxon>
        <taxon>Endopterygota</taxon>
        <taxon>Lepidoptera</taxon>
        <taxon>Glossata</taxon>
        <taxon>Ditrysia</taxon>
        <taxon>Bombycoidea</taxon>
        <taxon>Lasiocampidae</taxon>
        <taxon>Dendrolimus</taxon>
    </lineage>
</organism>
<evidence type="ECO:0000313" key="1">
    <source>
        <dbReference type="EMBL" id="KAJ0181801.1"/>
    </source>
</evidence>
<dbReference type="Proteomes" id="UP000824533">
    <property type="component" value="Linkage Group LG04"/>
</dbReference>
<comment type="caution">
    <text evidence="1">The sequence shown here is derived from an EMBL/GenBank/DDBJ whole genome shotgun (WGS) entry which is preliminary data.</text>
</comment>
<proteinExistence type="predicted"/>
<protein>
    <submittedName>
        <fullName evidence="1">Uncharacterized protein</fullName>
    </submittedName>
</protein>
<evidence type="ECO:0000313" key="2">
    <source>
        <dbReference type="Proteomes" id="UP000824533"/>
    </source>
</evidence>
<keyword evidence="2" id="KW-1185">Reference proteome</keyword>
<accession>A0ACC1DDW7</accession>
<dbReference type="EMBL" id="CM034390">
    <property type="protein sequence ID" value="KAJ0181801.1"/>
    <property type="molecule type" value="Genomic_DNA"/>
</dbReference>
<gene>
    <name evidence="1" type="ORF">K1T71_002523</name>
</gene>